<feature type="domain" description="Histidine kinase" evidence="9">
    <location>
        <begin position="311"/>
        <end position="418"/>
    </location>
</feature>
<dbReference type="PANTHER" id="PTHR43065">
    <property type="entry name" value="SENSOR HISTIDINE KINASE"/>
    <property type="match status" value="1"/>
</dbReference>
<evidence type="ECO:0000256" key="8">
    <source>
        <dbReference type="SAM" id="Phobius"/>
    </source>
</evidence>
<dbReference type="SMART" id="SM00387">
    <property type="entry name" value="HATPase_c"/>
    <property type="match status" value="1"/>
</dbReference>
<dbReference type="EMBL" id="CVRB01000002">
    <property type="protein sequence ID" value="CRK82248.1"/>
    <property type="molecule type" value="Genomic_DNA"/>
</dbReference>
<feature type="transmembrane region" description="Helical" evidence="8">
    <location>
        <begin position="29"/>
        <end position="46"/>
    </location>
</feature>
<keyword evidence="5 10" id="KW-0418">Kinase</keyword>
<sequence length="423" mass="47870">MREKLLTYLFMMTAVPIAGELKFYPLDGGNIRVSLGTPVFFFILLWSRKIHPILAGILTGVSVVFFRIFLYGIQSDSIHFGEAFHNNFPVFFYYLSFALFFYVFKINTMYERPFLIGVYGVLIEVFSSMIEISLRNLSSHMPITISTFLVIGGIAVIRSFFVLGFFNILILRETRLAEEQQRNRNEQILLLISNLYIEMLQLKKSVKNAEELTSSCYGLYRSLKTLGHQEEAQAALKIAGEIHEIKKDNQHIYAGLSRLMVKEDLTDFMNIEEIISIIIRSNKTYGEMLGKSIDYHVNISGEHPHYHTFTLFSIINNLVTNAVEAILVKGSIELSVERNDDSVVLNVCDNGCGISVKNKPFIFEPGFTTKFDQTGVASNGIGLSYIKNIIEGIGGEIKLLDSVMKKKTTFKLVLPITALTERG</sequence>
<protein>
    <recommendedName>
        <fullName evidence="2">histidine kinase</fullName>
        <ecNumber evidence="2">2.7.13.3</ecNumber>
    </recommendedName>
</protein>
<dbReference type="GO" id="GO:0004673">
    <property type="term" value="F:protein histidine kinase activity"/>
    <property type="evidence" value="ECO:0007669"/>
    <property type="project" value="UniProtKB-EC"/>
</dbReference>
<evidence type="ECO:0000256" key="1">
    <source>
        <dbReference type="ARBA" id="ARBA00000085"/>
    </source>
</evidence>
<dbReference type="PANTHER" id="PTHR43065:SF46">
    <property type="entry name" value="C4-DICARBOXYLATE TRANSPORT SENSOR PROTEIN DCTB"/>
    <property type="match status" value="1"/>
</dbReference>
<dbReference type="OrthoDB" id="1674512at2"/>
<proteinExistence type="predicted"/>
<dbReference type="InterPro" id="IPR036890">
    <property type="entry name" value="HATPase_C_sf"/>
</dbReference>
<dbReference type="GO" id="GO:0005524">
    <property type="term" value="F:ATP binding"/>
    <property type="evidence" value="ECO:0007669"/>
    <property type="project" value="UniProtKB-KW"/>
</dbReference>
<evidence type="ECO:0000256" key="2">
    <source>
        <dbReference type="ARBA" id="ARBA00012438"/>
    </source>
</evidence>
<feature type="transmembrane region" description="Helical" evidence="8">
    <location>
        <begin position="146"/>
        <end position="171"/>
    </location>
</feature>
<dbReference type="CDD" id="cd00075">
    <property type="entry name" value="HATPase"/>
    <property type="match status" value="1"/>
</dbReference>
<evidence type="ECO:0000256" key="4">
    <source>
        <dbReference type="ARBA" id="ARBA00022741"/>
    </source>
</evidence>
<dbReference type="SUPFAM" id="SSF55874">
    <property type="entry name" value="ATPase domain of HSP90 chaperone/DNA topoisomerase II/histidine kinase"/>
    <property type="match status" value="1"/>
</dbReference>
<evidence type="ECO:0000313" key="11">
    <source>
        <dbReference type="Proteomes" id="UP000199087"/>
    </source>
</evidence>
<accession>A0A0U1NWK7</accession>
<dbReference type="AlphaFoldDB" id="A0A0U1NWK7"/>
<dbReference type="GO" id="GO:0000160">
    <property type="term" value="P:phosphorelay signal transduction system"/>
    <property type="evidence" value="ECO:0007669"/>
    <property type="project" value="UniProtKB-KW"/>
</dbReference>
<evidence type="ECO:0000256" key="7">
    <source>
        <dbReference type="ARBA" id="ARBA00023012"/>
    </source>
</evidence>
<evidence type="ECO:0000256" key="6">
    <source>
        <dbReference type="ARBA" id="ARBA00022840"/>
    </source>
</evidence>
<evidence type="ECO:0000259" key="9">
    <source>
        <dbReference type="PROSITE" id="PS50109"/>
    </source>
</evidence>
<feature type="transmembrane region" description="Helical" evidence="8">
    <location>
        <begin position="116"/>
        <end position="134"/>
    </location>
</feature>
<organism evidence="10 11">
    <name type="scientific">Neobacillus massiliamazoniensis</name>
    <dbReference type="NCBI Taxonomy" id="1499688"/>
    <lineage>
        <taxon>Bacteria</taxon>
        <taxon>Bacillati</taxon>
        <taxon>Bacillota</taxon>
        <taxon>Bacilli</taxon>
        <taxon>Bacillales</taxon>
        <taxon>Bacillaceae</taxon>
        <taxon>Neobacillus</taxon>
    </lineage>
</organism>
<dbReference type="InterPro" id="IPR003594">
    <property type="entry name" value="HATPase_dom"/>
</dbReference>
<keyword evidence="8" id="KW-1133">Transmembrane helix</keyword>
<dbReference type="EC" id="2.7.13.3" evidence="2"/>
<keyword evidence="3" id="KW-0808">Transferase</keyword>
<evidence type="ECO:0000256" key="3">
    <source>
        <dbReference type="ARBA" id="ARBA00022679"/>
    </source>
</evidence>
<reference evidence="11" key="1">
    <citation type="submission" date="2015-05" db="EMBL/GenBank/DDBJ databases">
        <authorList>
            <person name="Urmite Genomes"/>
        </authorList>
    </citation>
    <scope>NUCLEOTIDE SEQUENCE [LARGE SCALE GENOMIC DNA]</scope>
    <source>
        <strain evidence="11">LF1</strain>
    </source>
</reference>
<dbReference type="PROSITE" id="PS50109">
    <property type="entry name" value="HIS_KIN"/>
    <property type="match status" value="1"/>
</dbReference>
<dbReference type="RefSeq" id="WP_090634074.1">
    <property type="nucleotide sequence ID" value="NZ_CVRB01000002.1"/>
</dbReference>
<feature type="transmembrane region" description="Helical" evidence="8">
    <location>
        <begin position="86"/>
        <end position="104"/>
    </location>
</feature>
<keyword evidence="8" id="KW-0472">Membrane</keyword>
<dbReference type="InterPro" id="IPR004358">
    <property type="entry name" value="Sig_transdc_His_kin-like_C"/>
</dbReference>
<dbReference type="Gene3D" id="3.30.565.10">
    <property type="entry name" value="Histidine kinase-like ATPase, C-terminal domain"/>
    <property type="match status" value="1"/>
</dbReference>
<keyword evidence="6" id="KW-0067">ATP-binding</keyword>
<dbReference type="PRINTS" id="PR00344">
    <property type="entry name" value="BCTRLSENSOR"/>
</dbReference>
<dbReference type="InterPro" id="IPR005467">
    <property type="entry name" value="His_kinase_dom"/>
</dbReference>
<dbReference type="Proteomes" id="UP000199087">
    <property type="component" value="Unassembled WGS sequence"/>
</dbReference>
<dbReference type="STRING" id="1499688.BN000_02170"/>
<keyword evidence="7" id="KW-0902">Two-component regulatory system</keyword>
<evidence type="ECO:0000313" key="10">
    <source>
        <dbReference type="EMBL" id="CRK82248.1"/>
    </source>
</evidence>
<feature type="transmembrane region" description="Helical" evidence="8">
    <location>
        <begin position="53"/>
        <end position="74"/>
    </location>
</feature>
<name>A0A0U1NWK7_9BACI</name>
<comment type="catalytic activity">
    <reaction evidence="1">
        <text>ATP + protein L-histidine = ADP + protein N-phospho-L-histidine.</text>
        <dbReference type="EC" id="2.7.13.3"/>
    </reaction>
</comment>
<gene>
    <name evidence="10" type="ORF">BN000_02170</name>
</gene>
<keyword evidence="11" id="KW-1185">Reference proteome</keyword>
<dbReference type="Pfam" id="PF02518">
    <property type="entry name" value="HATPase_c"/>
    <property type="match status" value="1"/>
</dbReference>
<keyword evidence="8" id="KW-0812">Transmembrane</keyword>
<keyword evidence="4" id="KW-0547">Nucleotide-binding</keyword>
<evidence type="ECO:0000256" key="5">
    <source>
        <dbReference type="ARBA" id="ARBA00022777"/>
    </source>
</evidence>